<evidence type="ECO:0000256" key="3">
    <source>
        <dbReference type="ARBA" id="ARBA00023163"/>
    </source>
</evidence>
<dbReference type="InterPro" id="IPR046335">
    <property type="entry name" value="LacI/GalR-like_sensor"/>
</dbReference>
<dbReference type="Pfam" id="PF13377">
    <property type="entry name" value="Peripla_BP_3"/>
    <property type="match status" value="1"/>
</dbReference>
<evidence type="ECO:0000313" key="5">
    <source>
        <dbReference type="EMBL" id="MBP2058470.1"/>
    </source>
</evidence>
<dbReference type="CDD" id="cd01392">
    <property type="entry name" value="HTH_LacI"/>
    <property type="match status" value="1"/>
</dbReference>
<dbReference type="SMART" id="SM00354">
    <property type="entry name" value="HTH_LACI"/>
    <property type="match status" value="1"/>
</dbReference>
<dbReference type="Gene3D" id="3.40.50.2300">
    <property type="match status" value="2"/>
</dbReference>
<dbReference type="SUPFAM" id="SSF53822">
    <property type="entry name" value="Periplasmic binding protein-like I"/>
    <property type="match status" value="1"/>
</dbReference>
<sequence length="340" mass="38589">MLKMEDIAKMAGVSRSAVSLAINGKPGVSKKTREKIFNVINENNYVPLRKHHGDKTHKLSQVTFLIITDHRGMVKGNYRALPFFDNLLSTLTDGISSYGGSVQIHNIESDKLKKGVLDLVENKKLKNFVVLATDLSKEQIIFLKEHLGVSVFVDTYYDDVSADFVTMDNFQGAYQAAEYILSKGYKNVGYVASNKLISNFQNRRRGFYQAMKDHNQEVAPDHFYSISPMMKLADSDELKEMLKDQHTIPDALFCEDDYIAIRLIKELTSWHIRVPEDIAVMGFDDIYAGTMISPELTTIHVPIQQISSQALFQLQQQAADKFWQPQKSLVSTRIVKRDSV</sequence>
<dbReference type="InterPro" id="IPR010982">
    <property type="entry name" value="Lambda_DNA-bd_dom_sf"/>
</dbReference>
<dbReference type="PANTHER" id="PTHR30146">
    <property type="entry name" value="LACI-RELATED TRANSCRIPTIONAL REPRESSOR"/>
    <property type="match status" value="1"/>
</dbReference>
<keyword evidence="1" id="KW-0805">Transcription regulation</keyword>
<name>A0ABS4MFK7_9LACO</name>
<dbReference type="PROSITE" id="PS50932">
    <property type="entry name" value="HTH_LACI_2"/>
    <property type="match status" value="1"/>
</dbReference>
<dbReference type="InterPro" id="IPR000843">
    <property type="entry name" value="HTH_LacI"/>
</dbReference>
<dbReference type="RefSeq" id="WP_209687203.1">
    <property type="nucleotide sequence ID" value="NZ_JAGGLU010000010.1"/>
</dbReference>
<gene>
    <name evidence="5" type="ORF">J2Z60_001655</name>
</gene>
<dbReference type="InterPro" id="IPR028082">
    <property type="entry name" value="Peripla_BP_I"/>
</dbReference>
<organism evidence="5 6">
    <name type="scientific">Lactobacillus colini</name>
    <dbReference type="NCBI Taxonomy" id="1819254"/>
    <lineage>
        <taxon>Bacteria</taxon>
        <taxon>Bacillati</taxon>
        <taxon>Bacillota</taxon>
        <taxon>Bacilli</taxon>
        <taxon>Lactobacillales</taxon>
        <taxon>Lactobacillaceae</taxon>
        <taxon>Lactobacillus</taxon>
    </lineage>
</organism>
<evidence type="ECO:0000313" key="6">
    <source>
        <dbReference type="Proteomes" id="UP001519292"/>
    </source>
</evidence>
<evidence type="ECO:0000259" key="4">
    <source>
        <dbReference type="PROSITE" id="PS50932"/>
    </source>
</evidence>
<keyword evidence="2" id="KW-0238">DNA-binding</keyword>
<dbReference type="PANTHER" id="PTHR30146:SF150">
    <property type="entry name" value="ARABINOSE METABOLISM TRANSCRIPTIONAL REPRESSOR"/>
    <property type="match status" value="1"/>
</dbReference>
<comment type="caution">
    <text evidence="5">The sequence shown here is derived from an EMBL/GenBank/DDBJ whole genome shotgun (WGS) entry which is preliminary data.</text>
</comment>
<feature type="domain" description="HTH lacI-type" evidence="4">
    <location>
        <begin position="2"/>
        <end position="50"/>
    </location>
</feature>
<reference evidence="5 6" key="1">
    <citation type="submission" date="2021-03" db="EMBL/GenBank/DDBJ databases">
        <title>Genomic Encyclopedia of Type Strains, Phase IV (KMG-IV): sequencing the most valuable type-strain genomes for metagenomic binning, comparative biology and taxonomic classification.</title>
        <authorList>
            <person name="Goeker M."/>
        </authorList>
    </citation>
    <scope>NUCLEOTIDE SEQUENCE [LARGE SCALE GENOMIC DNA]</scope>
    <source>
        <strain evidence="5 6">DSM 101872</strain>
    </source>
</reference>
<dbReference type="PROSITE" id="PS00356">
    <property type="entry name" value="HTH_LACI_1"/>
    <property type="match status" value="1"/>
</dbReference>
<dbReference type="Pfam" id="PF00356">
    <property type="entry name" value="LacI"/>
    <property type="match status" value="1"/>
</dbReference>
<accession>A0ABS4MFK7</accession>
<dbReference type="EMBL" id="JAGGLU010000010">
    <property type="protein sequence ID" value="MBP2058470.1"/>
    <property type="molecule type" value="Genomic_DNA"/>
</dbReference>
<evidence type="ECO:0000256" key="2">
    <source>
        <dbReference type="ARBA" id="ARBA00023125"/>
    </source>
</evidence>
<dbReference type="SUPFAM" id="SSF47413">
    <property type="entry name" value="lambda repressor-like DNA-binding domains"/>
    <property type="match status" value="1"/>
</dbReference>
<keyword evidence="6" id="KW-1185">Reference proteome</keyword>
<dbReference type="Proteomes" id="UP001519292">
    <property type="component" value="Unassembled WGS sequence"/>
</dbReference>
<dbReference type="Gene3D" id="1.10.260.40">
    <property type="entry name" value="lambda repressor-like DNA-binding domains"/>
    <property type="match status" value="1"/>
</dbReference>
<proteinExistence type="predicted"/>
<protein>
    <submittedName>
        <fullName evidence="5">LacI family transcriptional regulator</fullName>
    </submittedName>
</protein>
<keyword evidence="3" id="KW-0804">Transcription</keyword>
<evidence type="ECO:0000256" key="1">
    <source>
        <dbReference type="ARBA" id="ARBA00023015"/>
    </source>
</evidence>